<evidence type="ECO:0000313" key="2">
    <source>
        <dbReference type="Proteomes" id="UP001432017"/>
    </source>
</evidence>
<gene>
    <name evidence="1" type="ORF">V6W77_09215</name>
</gene>
<protein>
    <submittedName>
        <fullName evidence="1">Uncharacterized protein</fullName>
    </submittedName>
</protein>
<dbReference type="Proteomes" id="UP001432017">
    <property type="component" value="Unassembled WGS sequence"/>
</dbReference>
<proteinExistence type="predicted"/>
<dbReference type="EMBL" id="JBAJJM010000012">
    <property type="protein sequence ID" value="MEG9476449.1"/>
    <property type="molecule type" value="Genomic_DNA"/>
</dbReference>
<comment type="caution">
    <text evidence="1">The sequence shown here is derived from an EMBL/GenBank/DDBJ whole genome shotgun (WGS) entry which is preliminary data.</text>
</comment>
<evidence type="ECO:0000313" key="1">
    <source>
        <dbReference type="EMBL" id="MEG9476449.1"/>
    </source>
</evidence>
<keyword evidence="2" id="KW-1185">Reference proteome</keyword>
<organism evidence="1 2">
    <name type="scientific">Mannheimia indoligenes</name>
    <dbReference type="NCBI Taxonomy" id="3103145"/>
    <lineage>
        <taxon>Bacteria</taxon>
        <taxon>Pseudomonadati</taxon>
        <taxon>Pseudomonadota</taxon>
        <taxon>Gammaproteobacteria</taxon>
        <taxon>Pasteurellales</taxon>
        <taxon>Pasteurellaceae</taxon>
        <taxon>Mannheimia</taxon>
    </lineage>
</organism>
<dbReference type="RefSeq" id="WP_334254467.1">
    <property type="nucleotide sequence ID" value="NZ_JBAJJM010000012.1"/>
</dbReference>
<reference evidence="1" key="1">
    <citation type="submission" date="2023-12" db="EMBL/GenBank/DDBJ databases">
        <title>Mannheima indologenes sp. nov. proposed for Clade V organisms of Mannheimia.</title>
        <authorList>
            <person name="Christensen H."/>
        </authorList>
    </citation>
    <scope>NUCLEOTIDE SEQUENCE</scope>
    <source>
        <strain evidence="1">M14.4</strain>
    </source>
</reference>
<sequence>MGFDFKYRFDYLLPPFFKMYEKICVEKEQSQNLSEEEQKALIEKAKLAAK</sequence>
<name>A0ABU7ZGY2_9PAST</name>
<accession>A0ABU7ZGY2</accession>